<dbReference type="FunFam" id="3.30.200.20:FF:000035">
    <property type="entry name" value="Serine/threonine protein kinase Stk1"/>
    <property type="match status" value="1"/>
</dbReference>
<keyword evidence="11" id="KW-0472">Membrane</keyword>
<keyword evidence="15" id="KW-1185">Reference proteome</keyword>
<keyword evidence="5 10" id="KW-0547">Nucleotide-binding</keyword>
<dbReference type="InterPro" id="IPR008271">
    <property type="entry name" value="Ser/Thr_kinase_AS"/>
</dbReference>
<evidence type="ECO:0000256" key="7">
    <source>
        <dbReference type="ARBA" id="ARBA00022840"/>
    </source>
</evidence>
<evidence type="ECO:0000256" key="3">
    <source>
        <dbReference type="ARBA" id="ARBA00022679"/>
    </source>
</evidence>
<dbReference type="InterPro" id="IPR017441">
    <property type="entry name" value="Protein_kinase_ATP_BS"/>
</dbReference>
<keyword evidence="11" id="KW-1133">Transmembrane helix</keyword>
<dbReference type="PROSITE" id="PS00107">
    <property type="entry name" value="PROTEIN_KINASE_ATP"/>
    <property type="match status" value="1"/>
</dbReference>
<sequence length="580" mass="61258">MTNENRTVANRYELGKLLGSGGMGEVFVATDLTLGRRVAVKLLRPEFVKDTKLCTRFKQEARSASKMSHPNIVRVFDAGDDLETLEDGHTQKRPFIVMEYVEGVELSTIIARGPLKVSEATRVAVELLAAIGYAHEMGVVHRDVKPSNIMLTRSGQTKVLDFGIARAITDAFSDLTQTTTILGTAAYFSPEQARGESVDARTDIYALGVVLFEMLTGAAPFSGETAVIVAHRHIHELPEAPSTLNARVSPAMDHVVLKALAKDKNNRYPSAAAFARELALAVAGHIPTPEVVLDDVDQLLGPAAAAGRPVAAKPVLPSDFNTLFGSGLDTAPKFEISKRRRPQRSRVIVGLLTTVLAIIAIVGMSVWVVNIAPTDFFPSASRTVPDIRDMNFFEASAALDKVNLVATEASETSSTVAKGVVVRSEPGRGAIVDSGITVVVYVSEGLAKVVVPATVGMAAADATKTIVAAKLKQGSLTPQNSPTVAENLVIGTTPAQGTQVEEGSLVTLLVSNGHIELPSLGGLALKAATDILRGPTLLLSPTVTADPSCPKRAELVVNRQSVPAGQVPQGTAITLTYCSG</sequence>
<feature type="domain" description="Protein kinase" evidence="12">
    <location>
        <begin position="12"/>
        <end position="280"/>
    </location>
</feature>
<dbReference type="GO" id="GO:0004674">
    <property type="term" value="F:protein serine/threonine kinase activity"/>
    <property type="evidence" value="ECO:0007669"/>
    <property type="project" value="UniProtKB-KW"/>
</dbReference>
<evidence type="ECO:0000313" key="15">
    <source>
        <dbReference type="Proteomes" id="UP000524237"/>
    </source>
</evidence>
<dbReference type="Pfam" id="PF03793">
    <property type="entry name" value="PASTA"/>
    <property type="match status" value="2"/>
</dbReference>
<dbReference type="RefSeq" id="WP_182484789.1">
    <property type="nucleotide sequence ID" value="NZ_JACGWU010000004.1"/>
</dbReference>
<comment type="caution">
    <text evidence="14">The sequence shown here is derived from an EMBL/GenBank/DDBJ whole genome shotgun (WGS) entry which is preliminary data.</text>
</comment>
<dbReference type="AlphaFoldDB" id="A0A7W3PPD4"/>
<dbReference type="GO" id="GO:0005524">
    <property type="term" value="F:ATP binding"/>
    <property type="evidence" value="ECO:0007669"/>
    <property type="project" value="UniProtKB-UniRule"/>
</dbReference>
<dbReference type="InterPro" id="IPR011009">
    <property type="entry name" value="Kinase-like_dom_sf"/>
</dbReference>
<feature type="domain" description="PASTA" evidence="13">
    <location>
        <begin position="378"/>
        <end position="444"/>
    </location>
</feature>
<dbReference type="InterPro" id="IPR000719">
    <property type="entry name" value="Prot_kinase_dom"/>
</dbReference>
<feature type="transmembrane region" description="Helical" evidence="11">
    <location>
        <begin position="347"/>
        <end position="369"/>
    </location>
</feature>
<dbReference type="Proteomes" id="UP000524237">
    <property type="component" value="Unassembled WGS sequence"/>
</dbReference>
<keyword evidence="6 14" id="KW-0418">Kinase</keyword>
<reference evidence="14 15" key="1">
    <citation type="submission" date="2020-07" db="EMBL/GenBank/DDBJ databases">
        <title>Sequencing the genomes of 1000 actinobacteria strains.</title>
        <authorList>
            <person name="Klenk H.-P."/>
        </authorList>
    </citation>
    <scope>NUCLEOTIDE SEQUENCE [LARGE SCALE GENOMIC DNA]</scope>
    <source>
        <strain evidence="14 15">DSM 23737</strain>
    </source>
</reference>
<dbReference type="CDD" id="cd14014">
    <property type="entry name" value="STKc_PknB_like"/>
    <property type="match status" value="1"/>
</dbReference>
<dbReference type="Gene3D" id="3.30.200.20">
    <property type="entry name" value="Phosphorylase Kinase, domain 1"/>
    <property type="match status" value="1"/>
</dbReference>
<comment type="catalytic activity">
    <reaction evidence="9">
        <text>L-seryl-[protein] + ATP = O-phospho-L-seryl-[protein] + ADP + H(+)</text>
        <dbReference type="Rhea" id="RHEA:17989"/>
        <dbReference type="Rhea" id="RHEA-COMP:9863"/>
        <dbReference type="Rhea" id="RHEA-COMP:11604"/>
        <dbReference type="ChEBI" id="CHEBI:15378"/>
        <dbReference type="ChEBI" id="CHEBI:29999"/>
        <dbReference type="ChEBI" id="CHEBI:30616"/>
        <dbReference type="ChEBI" id="CHEBI:83421"/>
        <dbReference type="ChEBI" id="CHEBI:456216"/>
        <dbReference type="EC" id="2.7.11.1"/>
    </reaction>
</comment>
<evidence type="ECO:0000259" key="12">
    <source>
        <dbReference type="PROSITE" id="PS50011"/>
    </source>
</evidence>
<keyword evidence="4" id="KW-0677">Repeat</keyword>
<evidence type="ECO:0000256" key="10">
    <source>
        <dbReference type="PROSITE-ProRule" id="PRU10141"/>
    </source>
</evidence>
<proteinExistence type="predicted"/>
<dbReference type="Pfam" id="PF00069">
    <property type="entry name" value="Pkinase"/>
    <property type="match status" value="1"/>
</dbReference>
<dbReference type="EC" id="2.7.11.1" evidence="1"/>
<dbReference type="Gene3D" id="3.30.10.20">
    <property type="match status" value="2"/>
</dbReference>
<protein>
    <recommendedName>
        <fullName evidence="1">non-specific serine/threonine protein kinase</fullName>
        <ecNumber evidence="1">2.7.11.1</ecNumber>
    </recommendedName>
</protein>
<dbReference type="CDD" id="cd06577">
    <property type="entry name" value="PASTA_pknB"/>
    <property type="match status" value="2"/>
</dbReference>
<keyword evidence="3 14" id="KW-0808">Transferase</keyword>
<name>A0A7W3PPD4_9MICO</name>
<dbReference type="GO" id="GO:0045717">
    <property type="term" value="P:negative regulation of fatty acid biosynthetic process"/>
    <property type="evidence" value="ECO:0007669"/>
    <property type="project" value="UniProtKB-ARBA"/>
</dbReference>
<evidence type="ECO:0000256" key="6">
    <source>
        <dbReference type="ARBA" id="ARBA00022777"/>
    </source>
</evidence>
<keyword evidence="2" id="KW-0723">Serine/threonine-protein kinase</keyword>
<keyword evidence="11" id="KW-0812">Transmembrane</keyword>
<evidence type="ECO:0000256" key="8">
    <source>
        <dbReference type="ARBA" id="ARBA00047899"/>
    </source>
</evidence>
<accession>A0A7W3PPD4</accession>
<gene>
    <name evidence="14" type="ORF">FB555_001455</name>
</gene>
<evidence type="ECO:0000313" key="14">
    <source>
        <dbReference type="EMBL" id="MBA8829350.1"/>
    </source>
</evidence>
<feature type="domain" description="PASTA" evidence="13">
    <location>
        <begin position="445"/>
        <end position="512"/>
    </location>
</feature>
<dbReference type="SMART" id="SM00220">
    <property type="entry name" value="S_TKc"/>
    <property type="match status" value="1"/>
</dbReference>
<dbReference type="FunFam" id="1.10.510.10:FF:000021">
    <property type="entry name" value="Serine/threonine protein kinase"/>
    <property type="match status" value="1"/>
</dbReference>
<dbReference type="Gene3D" id="1.10.510.10">
    <property type="entry name" value="Transferase(Phosphotransferase) domain 1"/>
    <property type="match status" value="1"/>
</dbReference>
<evidence type="ECO:0000256" key="1">
    <source>
        <dbReference type="ARBA" id="ARBA00012513"/>
    </source>
</evidence>
<comment type="catalytic activity">
    <reaction evidence="8">
        <text>L-threonyl-[protein] + ATP = O-phospho-L-threonyl-[protein] + ADP + H(+)</text>
        <dbReference type="Rhea" id="RHEA:46608"/>
        <dbReference type="Rhea" id="RHEA-COMP:11060"/>
        <dbReference type="Rhea" id="RHEA-COMP:11605"/>
        <dbReference type="ChEBI" id="CHEBI:15378"/>
        <dbReference type="ChEBI" id="CHEBI:30013"/>
        <dbReference type="ChEBI" id="CHEBI:30616"/>
        <dbReference type="ChEBI" id="CHEBI:61977"/>
        <dbReference type="ChEBI" id="CHEBI:456216"/>
        <dbReference type="EC" id="2.7.11.1"/>
    </reaction>
</comment>
<evidence type="ECO:0000259" key="13">
    <source>
        <dbReference type="PROSITE" id="PS51178"/>
    </source>
</evidence>
<dbReference type="EMBL" id="JACGWU010000004">
    <property type="protein sequence ID" value="MBA8829350.1"/>
    <property type="molecule type" value="Genomic_DNA"/>
</dbReference>
<evidence type="ECO:0000256" key="9">
    <source>
        <dbReference type="ARBA" id="ARBA00048679"/>
    </source>
</evidence>
<dbReference type="NCBIfam" id="NF033483">
    <property type="entry name" value="PknB_PASTA_kin"/>
    <property type="match status" value="1"/>
</dbReference>
<feature type="binding site" evidence="10">
    <location>
        <position position="41"/>
    </location>
    <ligand>
        <name>ATP</name>
        <dbReference type="ChEBI" id="CHEBI:30616"/>
    </ligand>
</feature>
<keyword evidence="7 10" id="KW-0067">ATP-binding</keyword>
<organism evidence="14 15">
    <name type="scientific">Alpinimonas psychrophila</name>
    <dbReference type="NCBI Taxonomy" id="748908"/>
    <lineage>
        <taxon>Bacteria</taxon>
        <taxon>Bacillati</taxon>
        <taxon>Actinomycetota</taxon>
        <taxon>Actinomycetes</taxon>
        <taxon>Micrococcales</taxon>
        <taxon>Microbacteriaceae</taxon>
        <taxon>Alpinimonas</taxon>
    </lineage>
</organism>
<dbReference type="PROSITE" id="PS00108">
    <property type="entry name" value="PROTEIN_KINASE_ST"/>
    <property type="match status" value="1"/>
</dbReference>
<dbReference type="SUPFAM" id="SSF56112">
    <property type="entry name" value="Protein kinase-like (PK-like)"/>
    <property type="match status" value="1"/>
</dbReference>
<evidence type="ECO:0000256" key="11">
    <source>
        <dbReference type="SAM" id="Phobius"/>
    </source>
</evidence>
<evidence type="ECO:0000256" key="5">
    <source>
        <dbReference type="ARBA" id="ARBA00022741"/>
    </source>
</evidence>
<dbReference type="PANTHER" id="PTHR43289">
    <property type="entry name" value="MITOGEN-ACTIVATED PROTEIN KINASE KINASE KINASE 20-RELATED"/>
    <property type="match status" value="1"/>
</dbReference>
<evidence type="ECO:0000256" key="2">
    <source>
        <dbReference type="ARBA" id="ARBA00022527"/>
    </source>
</evidence>
<dbReference type="InterPro" id="IPR005543">
    <property type="entry name" value="PASTA_dom"/>
</dbReference>
<dbReference type="PROSITE" id="PS51178">
    <property type="entry name" value="PASTA"/>
    <property type="match status" value="2"/>
</dbReference>
<dbReference type="SMART" id="SM00740">
    <property type="entry name" value="PASTA"/>
    <property type="match status" value="2"/>
</dbReference>
<evidence type="ECO:0000256" key="4">
    <source>
        <dbReference type="ARBA" id="ARBA00022737"/>
    </source>
</evidence>
<dbReference type="PANTHER" id="PTHR43289:SF6">
    <property type="entry name" value="SERINE_THREONINE-PROTEIN KINASE NEKL-3"/>
    <property type="match status" value="1"/>
</dbReference>
<dbReference type="PROSITE" id="PS50011">
    <property type="entry name" value="PROTEIN_KINASE_DOM"/>
    <property type="match status" value="1"/>
</dbReference>